<evidence type="ECO:0000313" key="1">
    <source>
        <dbReference type="EMBL" id="AOZ96118.1"/>
    </source>
</evidence>
<keyword evidence="2" id="KW-1185">Reference proteome</keyword>
<proteinExistence type="predicted"/>
<dbReference type="RefSeq" id="WP_071175837.1">
    <property type="nucleotide sequence ID" value="NZ_CP017831.1"/>
</dbReference>
<organism evidence="1 2">
    <name type="scientific">Butyrivibrio hungatei</name>
    <dbReference type="NCBI Taxonomy" id="185008"/>
    <lineage>
        <taxon>Bacteria</taxon>
        <taxon>Bacillati</taxon>
        <taxon>Bacillota</taxon>
        <taxon>Clostridia</taxon>
        <taxon>Lachnospirales</taxon>
        <taxon>Lachnospiraceae</taxon>
        <taxon>Butyrivibrio</taxon>
    </lineage>
</organism>
<dbReference type="AlphaFoldDB" id="A0A1D9P0G4"/>
<dbReference type="KEGG" id="bhu:bhn_I1084"/>
<dbReference type="EMBL" id="CP017831">
    <property type="protein sequence ID" value="AOZ96118.1"/>
    <property type="molecule type" value="Genomic_DNA"/>
</dbReference>
<reference evidence="2" key="1">
    <citation type="submission" date="2016-10" db="EMBL/GenBank/DDBJ databases">
        <title>The complete genome sequence of the rumen bacterium Butyrivibrio hungatei MB2003.</title>
        <authorList>
            <person name="Palevich N."/>
            <person name="Kelly W.J."/>
            <person name="Leahy S.C."/>
            <person name="Altermann E."/>
            <person name="Rakonjac J."/>
            <person name="Attwood G.T."/>
        </authorList>
    </citation>
    <scope>NUCLEOTIDE SEQUENCE [LARGE SCALE GENOMIC DNA]</scope>
    <source>
        <strain evidence="2">MB2003</strain>
    </source>
</reference>
<evidence type="ECO:0008006" key="3">
    <source>
        <dbReference type="Google" id="ProtNLM"/>
    </source>
</evidence>
<gene>
    <name evidence="1" type="ORF">bhn_I1084</name>
</gene>
<dbReference type="Proteomes" id="UP000179284">
    <property type="component" value="Chromosome I"/>
</dbReference>
<sequence length="423" mass="48386">MSNNKNWYKLDNAAKIVPSTAKGANTRVFRLTCELNEEVDGDILQAAVDETIEEFPFFNCVLHRGIFWYYLEDSDLRPVVEEEHSPACLPLYIPGHKNLLYRVNYFEKRINLEMFHVLADGTGAFMFFKSLVIRYLQKVHNLNEDIKPIDEFSIEEKNVDAFTDNYSKEKGLKQLKEMSSVKAYQLTGELDDNLLPHLLEGTVSSSKFLGLAHEYDTTVGVLCVALYIKAVIQTMNRTQRKKHVVVSVPVNLRQFYESGTARNFFGVINIDYDPADYDGNLKSIIDPVDKDFKEKLSSENIEKTMNSYSALEHNLAIKMVPLPIKDFTIGRFDRAAKKGVTTSMSNLGRISMPKEVEEYIDRFSAFMTAASQQVCVCSFKDKMTFGEVSPYKTHRVMLNFFRCLSEVGIEVELGSNDYDEEIE</sequence>
<name>A0A1D9P0G4_9FIRM</name>
<accession>A0A1D9P0G4</accession>
<dbReference type="OrthoDB" id="4876345at2"/>
<evidence type="ECO:0000313" key="2">
    <source>
        <dbReference type="Proteomes" id="UP000179284"/>
    </source>
</evidence>
<protein>
    <recommendedName>
        <fullName evidence="3">Alcohol acetyltransferase</fullName>
    </recommendedName>
</protein>